<dbReference type="Proteomes" id="UP000615455">
    <property type="component" value="Unassembled WGS sequence"/>
</dbReference>
<evidence type="ECO:0000313" key="2">
    <source>
        <dbReference type="EMBL" id="GGI45843.1"/>
    </source>
</evidence>
<protein>
    <recommendedName>
        <fullName evidence="1">SLH domain-containing protein</fullName>
    </recommendedName>
</protein>
<accession>A0ABQ2BRF7</accession>
<dbReference type="InterPro" id="IPR001119">
    <property type="entry name" value="SLH_dom"/>
</dbReference>
<sequence length="87" mass="9238">MGHWAAAAIGKAKAAGVVNGYGNGTFRPEQTLTRAEAVMMLNKLSGRDPLSVSEAKWSDVPAQHWAFKNILEASVDHVHGPVSGRGK</sequence>
<dbReference type="Pfam" id="PF00395">
    <property type="entry name" value="SLH"/>
    <property type="match status" value="1"/>
</dbReference>
<evidence type="ECO:0000313" key="3">
    <source>
        <dbReference type="Proteomes" id="UP000615455"/>
    </source>
</evidence>
<dbReference type="EMBL" id="BMHE01000005">
    <property type="protein sequence ID" value="GGI45843.1"/>
    <property type="molecule type" value="Genomic_DNA"/>
</dbReference>
<proteinExistence type="predicted"/>
<dbReference type="PROSITE" id="PS51272">
    <property type="entry name" value="SLH"/>
    <property type="match status" value="1"/>
</dbReference>
<reference evidence="3" key="1">
    <citation type="journal article" date="2019" name="Int. J. Syst. Evol. Microbiol.">
        <title>The Global Catalogue of Microorganisms (GCM) 10K type strain sequencing project: providing services to taxonomists for standard genome sequencing and annotation.</title>
        <authorList>
            <consortium name="The Broad Institute Genomics Platform"/>
            <consortium name="The Broad Institute Genome Sequencing Center for Infectious Disease"/>
            <person name="Wu L."/>
            <person name="Ma J."/>
        </authorList>
    </citation>
    <scope>NUCLEOTIDE SEQUENCE [LARGE SCALE GENOMIC DNA]</scope>
    <source>
        <strain evidence="3">CGMCC 1.15043</strain>
    </source>
</reference>
<keyword evidence="3" id="KW-1185">Reference proteome</keyword>
<gene>
    <name evidence="2" type="ORF">GCM10008018_14150</name>
</gene>
<evidence type="ECO:0000259" key="1">
    <source>
        <dbReference type="PROSITE" id="PS51272"/>
    </source>
</evidence>
<name>A0ABQ2BRF7_9BACL</name>
<feature type="domain" description="SLH" evidence="1">
    <location>
        <begin position="1"/>
        <end position="55"/>
    </location>
</feature>
<organism evidence="2 3">
    <name type="scientific">Paenibacillus marchantiophytorum</name>
    <dbReference type="NCBI Taxonomy" id="1619310"/>
    <lineage>
        <taxon>Bacteria</taxon>
        <taxon>Bacillati</taxon>
        <taxon>Bacillota</taxon>
        <taxon>Bacilli</taxon>
        <taxon>Bacillales</taxon>
        <taxon>Paenibacillaceae</taxon>
        <taxon>Paenibacillus</taxon>
    </lineage>
</organism>
<comment type="caution">
    <text evidence="2">The sequence shown here is derived from an EMBL/GenBank/DDBJ whole genome shotgun (WGS) entry which is preliminary data.</text>
</comment>